<reference evidence="3 4" key="1">
    <citation type="journal article" date="2016" name="Nat. Commun.">
        <title>Thousands of microbial genomes shed light on interconnected biogeochemical processes in an aquifer system.</title>
        <authorList>
            <person name="Anantharaman K."/>
            <person name="Brown C.T."/>
            <person name="Hug L.A."/>
            <person name="Sharon I."/>
            <person name="Castelle C.J."/>
            <person name="Probst A.J."/>
            <person name="Thomas B.C."/>
            <person name="Singh A."/>
            <person name="Wilkins M.J."/>
            <person name="Karaoz U."/>
            <person name="Brodie E.L."/>
            <person name="Williams K.H."/>
            <person name="Hubbard S.S."/>
            <person name="Banfield J.F."/>
        </authorList>
    </citation>
    <scope>NUCLEOTIDE SEQUENCE [LARGE SCALE GENOMIC DNA]</scope>
</reference>
<feature type="domain" description="DUF4143" evidence="2">
    <location>
        <begin position="224"/>
        <end position="371"/>
    </location>
</feature>
<organism evidence="3 4">
    <name type="scientific">Candidatus Roizmanbacteria bacterium RIFCSPLOWO2_01_FULL_41_22</name>
    <dbReference type="NCBI Taxonomy" id="1802067"/>
    <lineage>
        <taxon>Bacteria</taxon>
        <taxon>Candidatus Roizmaniibacteriota</taxon>
    </lineage>
</organism>
<evidence type="ECO:0000313" key="3">
    <source>
        <dbReference type="EMBL" id="OGK51988.1"/>
    </source>
</evidence>
<dbReference type="AlphaFoldDB" id="A0A1F7J8P7"/>
<dbReference type="Pfam" id="PF13173">
    <property type="entry name" value="AAA_14"/>
    <property type="match status" value="1"/>
</dbReference>
<dbReference type="InterPro" id="IPR027417">
    <property type="entry name" value="P-loop_NTPase"/>
</dbReference>
<dbReference type="Proteomes" id="UP000176480">
    <property type="component" value="Unassembled WGS sequence"/>
</dbReference>
<dbReference type="InterPro" id="IPR041682">
    <property type="entry name" value="AAA_14"/>
</dbReference>
<evidence type="ECO:0000259" key="2">
    <source>
        <dbReference type="Pfam" id="PF13635"/>
    </source>
</evidence>
<dbReference type="SUPFAM" id="SSF52540">
    <property type="entry name" value="P-loop containing nucleoside triphosphate hydrolases"/>
    <property type="match status" value="1"/>
</dbReference>
<gene>
    <name evidence="3" type="ORF">A2966_04260</name>
</gene>
<dbReference type="InterPro" id="IPR025420">
    <property type="entry name" value="DUF4143"/>
</dbReference>
<name>A0A1F7J8P7_9BACT</name>
<proteinExistence type="predicted"/>
<sequence>MIGKDLLKTIITDSQQRVMPEVWERTLKIPSDSGKIITLAGVRRSGKTYHLFNLINQLKASGVPNERILYFNFEDERLHLSSDELDLILQAYRELYPKLRLSDCYFFFDEIQEVEGWEKFISRIYASISQHVFITGSNAKLLSKEIATALRGRTITFEIYPLSFREFASVLSPGLNPYSSTDKAILVNLFDRFMHQGGFPELLKQEEELKDKVLQEYFNVMVLRDLIERYQISGSSTLKYFCKRVVGASTGEFSVNKIYNELKSQGYQVSKDTLYAYQGYVEAIYLNRFIAKYSHSVVKAESSQKKTYVIDQGLGAALDYKLGQDRGRLLETTVALELLKQGKQIAYQQNGFECDFVVIEKGKVTSAIQVAADFVEPKTKEREIKGLVQSCLKFNLAKGIILTFDHTEQLQKEAVQITVLPAWQYVFIVGTKN</sequence>
<dbReference type="Pfam" id="PF13635">
    <property type="entry name" value="DUF4143"/>
    <property type="match status" value="1"/>
</dbReference>
<feature type="domain" description="AAA" evidence="1">
    <location>
        <begin position="34"/>
        <end position="167"/>
    </location>
</feature>
<dbReference type="STRING" id="1802067.A2966_04260"/>
<comment type="caution">
    <text evidence="3">The sequence shown here is derived from an EMBL/GenBank/DDBJ whole genome shotgun (WGS) entry which is preliminary data.</text>
</comment>
<dbReference type="PANTHER" id="PTHR33295:SF8">
    <property type="entry name" value="AAA+ ATPASE DOMAIN-CONTAINING PROTEIN"/>
    <property type="match status" value="1"/>
</dbReference>
<evidence type="ECO:0000313" key="4">
    <source>
        <dbReference type="Proteomes" id="UP000176480"/>
    </source>
</evidence>
<dbReference type="PANTHER" id="PTHR33295">
    <property type="entry name" value="ATPASE"/>
    <property type="match status" value="1"/>
</dbReference>
<protein>
    <recommendedName>
        <fullName evidence="5">ATPase</fullName>
    </recommendedName>
</protein>
<evidence type="ECO:0000259" key="1">
    <source>
        <dbReference type="Pfam" id="PF13173"/>
    </source>
</evidence>
<evidence type="ECO:0008006" key="5">
    <source>
        <dbReference type="Google" id="ProtNLM"/>
    </source>
</evidence>
<dbReference type="EMBL" id="MGAR01000017">
    <property type="protein sequence ID" value="OGK51988.1"/>
    <property type="molecule type" value="Genomic_DNA"/>
</dbReference>
<accession>A0A1F7J8P7</accession>